<accession>A0ABQ8J0U1</accession>
<keyword evidence="1" id="KW-0812">Transmembrane</keyword>
<dbReference type="EMBL" id="NJHN03000095">
    <property type="protein sequence ID" value="KAH9416174.1"/>
    <property type="molecule type" value="Genomic_DNA"/>
</dbReference>
<protein>
    <recommendedName>
        <fullName evidence="4">Transmembrane protein</fullName>
    </recommendedName>
</protein>
<proteinExistence type="predicted"/>
<organism evidence="2 3">
    <name type="scientific">Dermatophagoides pteronyssinus</name>
    <name type="common">European house dust mite</name>
    <dbReference type="NCBI Taxonomy" id="6956"/>
    <lineage>
        <taxon>Eukaryota</taxon>
        <taxon>Metazoa</taxon>
        <taxon>Ecdysozoa</taxon>
        <taxon>Arthropoda</taxon>
        <taxon>Chelicerata</taxon>
        <taxon>Arachnida</taxon>
        <taxon>Acari</taxon>
        <taxon>Acariformes</taxon>
        <taxon>Sarcoptiformes</taxon>
        <taxon>Astigmata</taxon>
        <taxon>Psoroptidia</taxon>
        <taxon>Analgoidea</taxon>
        <taxon>Pyroglyphidae</taxon>
        <taxon>Dermatophagoidinae</taxon>
        <taxon>Dermatophagoides</taxon>
    </lineage>
</organism>
<comment type="caution">
    <text evidence="2">The sequence shown here is derived from an EMBL/GenBank/DDBJ whole genome shotgun (WGS) entry which is preliminary data.</text>
</comment>
<sequence length="82" mass="9205">MHMNLFENINQNEKSKQHSCVKKLFLIVNGSVIVDFNMIFSVVVDGDDSGGGVKEDFGLIKRHFLIKFLSFDVIIVSSSLLT</sequence>
<keyword evidence="1" id="KW-1133">Transmembrane helix</keyword>
<reference evidence="2 3" key="1">
    <citation type="journal article" date="2018" name="J. Allergy Clin. Immunol.">
        <title>High-quality assembly of Dermatophagoides pteronyssinus genome and transcriptome reveals a wide range of novel allergens.</title>
        <authorList>
            <person name="Liu X.Y."/>
            <person name="Yang K.Y."/>
            <person name="Wang M.Q."/>
            <person name="Kwok J.S."/>
            <person name="Zeng X."/>
            <person name="Yang Z."/>
            <person name="Xiao X.J."/>
            <person name="Lau C.P."/>
            <person name="Li Y."/>
            <person name="Huang Z.M."/>
            <person name="Ba J.G."/>
            <person name="Yim A.K."/>
            <person name="Ouyang C.Y."/>
            <person name="Ngai S.M."/>
            <person name="Chan T.F."/>
            <person name="Leung E.L."/>
            <person name="Liu L."/>
            <person name="Liu Z.G."/>
            <person name="Tsui S.K."/>
        </authorList>
    </citation>
    <scope>NUCLEOTIDE SEQUENCE [LARGE SCALE GENOMIC DNA]</scope>
    <source>
        <strain evidence="2">Derp</strain>
    </source>
</reference>
<name>A0ABQ8J0U1_DERPT</name>
<evidence type="ECO:0000313" key="3">
    <source>
        <dbReference type="Proteomes" id="UP000887458"/>
    </source>
</evidence>
<evidence type="ECO:0008006" key="4">
    <source>
        <dbReference type="Google" id="ProtNLM"/>
    </source>
</evidence>
<evidence type="ECO:0000313" key="2">
    <source>
        <dbReference type="EMBL" id="KAH9416174.1"/>
    </source>
</evidence>
<feature type="transmembrane region" description="Helical" evidence="1">
    <location>
        <begin position="64"/>
        <end position="81"/>
    </location>
</feature>
<keyword evidence="3" id="KW-1185">Reference proteome</keyword>
<reference evidence="2 3" key="2">
    <citation type="journal article" date="2022" name="Mol. Biol. Evol.">
        <title>Comparative Genomics Reveals Insights into the Divergent Evolution of Astigmatic Mites and Household Pest Adaptations.</title>
        <authorList>
            <person name="Xiong Q."/>
            <person name="Wan A.T."/>
            <person name="Liu X."/>
            <person name="Fung C.S."/>
            <person name="Xiao X."/>
            <person name="Malainual N."/>
            <person name="Hou J."/>
            <person name="Wang L."/>
            <person name="Wang M."/>
            <person name="Yang K.Y."/>
            <person name="Cui Y."/>
            <person name="Leung E.L."/>
            <person name="Nong W."/>
            <person name="Shin S.K."/>
            <person name="Au S.W."/>
            <person name="Jeong K.Y."/>
            <person name="Chew F.T."/>
            <person name="Hui J.H."/>
            <person name="Leung T.F."/>
            <person name="Tungtrongchitr A."/>
            <person name="Zhong N."/>
            <person name="Liu Z."/>
            <person name="Tsui S.K."/>
        </authorList>
    </citation>
    <scope>NUCLEOTIDE SEQUENCE [LARGE SCALE GENOMIC DNA]</scope>
    <source>
        <strain evidence="2">Derp</strain>
    </source>
</reference>
<evidence type="ECO:0000256" key="1">
    <source>
        <dbReference type="SAM" id="Phobius"/>
    </source>
</evidence>
<gene>
    <name evidence="2" type="ORF">DERP_000671</name>
</gene>
<dbReference type="Proteomes" id="UP000887458">
    <property type="component" value="Unassembled WGS sequence"/>
</dbReference>
<keyword evidence="1" id="KW-0472">Membrane</keyword>
<feature type="transmembrane region" description="Helical" evidence="1">
    <location>
        <begin position="24"/>
        <end position="44"/>
    </location>
</feature>